<evidence type="ECO:0000256" key="4">
    <source>
        <dbReference type="ARBA" id="ARBA00023125"/>
    </source>
</evidence>
<evidence type="ECO:0000313" key="11">
    <source>
        <dbReference type="Proteomes" id="UP000093080"/>
    </source>
</evidence>
<evidence type="ECO:0000259" key="9">
    <source>
        <dbReference type="PROSITE" id="PS51755"/>
    </source>
</evidence>
<accession>A0A1B9F6X8</accession>
<feature type="domain" description="OmpR/PhoB-type" evidence="9">
    <location>
        <begin position="125"/>
        <end position="223"/>
    </location>
</feature>
<proteinExistence type="predicted"/>
<dbReference type="GO" id="GO:0006355">
    <property type="term" value="P:regulation of DNA-templated transcription"/>
    <property type="evidence" value="ECO:0007669"/>
    <property type="project" value="InterPro"/>
</dbReference>
<sequence length="225" mass="25578">MKILLVEDDKQLVQFIEKGLIQAGFSVESAMDGATGLRMAQDMDVDLVIVDIMLPILDGYTLIERLRRAKPNLPILVLSAKRSIEDKVKGLEIGSDDYLTKPFSFSELLARVKALLRRAGNMREDISFKIGPLEIDLLARKVYMNGQEIELLPKEFALLEYLARNKGRVLTRIQILERIWGYSFDPESNVVDVHICKLREKLGIPRKNGLIRTIRGAGYMMTDED</sequence>
<dbReference type="Pfam" id="PF00072">
    <property type="entry name" value="Response_reg"/>
    <property type="match status" value="1"/>
</dbReference>
<evidence type="ECO:0000256" key="6">
    <source>
        <dbReference type="PROSITE-ProRule" id="PRU00169"/>
    </source>
</evidence>
<dbReference type="InterPro" id="IPR011006">
    <property type="entry name" value="CheY-like_superfamily"/>
</dbReference>
<dbReference type="FunFam" id="1.10.10.10:FF:000005">
    <property type="entry name" value="Two-component system response regulator"/>
    <property type="match status" value="1"/>
</dbReference>
<dbReference type="InterPro" id="IPR039420">
    <property type="entry name" value="WalR-like"/>
</dbReference>
<evidence type="ECO:0000259" key="8">
    <source>
        <dbReference type="PROSITE" id="PS50110"/>
    </source>
</evidence>
<keyword evidence="3" id="KW-0805">Transcription regulation</keyword>
<dbReference type="OrthoDB" id="368799at2"/>
<evidence type="ECO:0000256" key="5">
    <source>
        <dbReference type="ARBA" id="ARBA00023163"/>
    </source>
</evidence>
<dbReference type="GO" id="GO:0000976">
    <property type="term" value="F:transcription cis-regulatory region binding"/>
    <property type="evidence" value="ECO:0007669"/>
    <property type="project" value="TreeGrafter"/>
</dbReference>
<evidence type="ECO:0000256" key="2">
    <source>
        <dbReference type="ARBA" id="ARBA00023012"/>
    </source>
</evidence>
<feature type="domain" description="Response regulatory" evidence="8">
    <location>
        <begin position="2"/>
        <end position="116"/>
    </location>
</feature>
<keyword evidence="5" id="KW-0804">Transcription</keyword>
<keyword evidence="1 6" id="KW-0597">Phosphoprotein</keyword>
<dbReference type="PROSITE" id="PS51755">
    <property type="entry name" value="OMPR_PHOB"/>
    <property type="match status" value="1"/>
</dbReference>
<dbReference type="SUPFAM" id="SSF52172">
    <property type="entry name" value="CheY-like"/>
    <property type="match status" value="1"/>
</dbReference>
<feature type="DNA-binding region" description="OmpR/PhoB-type" evidence="7">
    <location>
        <begin position="125"/>
        <end position="223"/>
    </location>
</feature>
<dbReference type="Proteomes" id="UP000093080">
    <property type="component" value="Unassembled WGS sequence"/>
</dbReference>
<evidence type="ECO:0000256" key="1">
    <source>
        <dbReference type="ARBA" id="ARBA00022553"/>
    </source>
</evidence>
<name>A0A1B9F6X8_9BACT</name>
<dbReference type="PANTHER" id="PTHR48111:SF22">
    <property type="entry name" value="REGULATOR OF RPOS"/>
    <property type="match status" value="1"/>
</dbReference>
<dbReference type="Gene3D" id="6.10.250.690">
    <property type="match status" value="1"/>
</dbReference>
<dbReference type="InterPro" id="IPR001867">
    <property type="entry name" value="OmpR/PhoB-type_DNA-bd"/>
</dbReference>
<dbReference type="PATRIC" id="fig|1156395.6.peg.962"/>
<evidence type="ECO:0000256" key="3">
    <source>
        <dbReference type="ARBA" id="ARBA00023015"/>
    </source>
</evidence>
<dbReference type="PROSITE" id="PS50110">
    <property type="entry name" value="RESPONSE_REGULATORY"/>
    <property type="match status" value="1"/>
</dbReference>
<dbReference type="GO" id="GO:0032993">
    <property type="term" value="C:protein-DNA complex"/>
    <property type="evidence" value="ECO:0007669"/>
    <property type="project" value="TreeGrafter"/>
</dbReference>
<comment type="caution">
    <text evidence="10">The sequence shown here is derived from an EMBL/GenBank/DDBJ whole genome shotgun (WGS) entry which is preliminary data.</text>
</comment>
<dbReference type="PANTHER" id="PTHR48111">
    <property type="entry name" value="REGULATOR OF RPOS"/>
    <property type="match status" value="1"/>
</dbReference>
<dbReference type="InterPro" id="IPR036388">
    <property type="entry name" value="WH-like_DNA-bd_sf"/>
</dbReference>
<dbReference type="SMART" id="SM00448">
    <property type="entry name" value="REC"/>
    <property type="match status" value="1"/>
</dbReference>
<gene>
    <name evidence="10" type="ORF">DBT_0945</name>
</gene>
<dbReference type="Pfam" id="PF00486">
    <property type="entry name" value="Trans_reg_C"/>
    <property type="match status" value="1"/>
</dbReference>
<organism evidence="10 11">
    <name type="scientific">Dissulfuribacter thermophilus</name>
    <dbReference type="NCBI Taxonomy" id="1156395"/>
    <lineage>
        <taxon>Bacteria</taxon>
        <taxon>Pseudomonadati</taxon>
        <taxon>Thermodesulfobacteriota</taxon>
        <taxon>Dissulfuribacteria</taxon>
        <taxon>Dissulfuribacterales</taxon>
        <taxon>Dissulfuribacteraceae</taxon>
        <taxon>Dissulfuribacter</taxon>
    </lineage>
</organism>
<evidence type="ECO:0000256" key="7">
    <source>
        <dbReference type="PROSITE-ProRule" id="PRU01091"/>
    </source>
</evidence>
<dbReference type="Gene3D" id="3.40.50.2300">
    <property type="match status" value="1"/>
</dbReference>
<dbReference type="SMART" id="SM00862">
    <property type="entry name" value="Trans_reg_C"/>
    <property type="match status" value="1"/>
</dbReference>
<dbReference type="GO" id="GO:0005829">
    <property type="term" value="C:cytosol"/>
    <property type="evidence" value="ECO:0007669"/>
    <property type="project" value="TreeGrafter"/>
</dbReference>
<reference evidence="10 11" key="1">
    <citation type="submission" date="2016-06" db="EMBL/GenBank/DDBJ databases">
        <title>Respiratory ammonification of nitrate coupled to the oxidation of elemental sulfur in deep-sea autotrophic thermophilic bacteria.</title>
        <authorList>
            <person name="Slobodkina G.B."/>
            <person name="Mardanov A.V."/>
            <person name="Ravin N.V."/>
            <person name="Frolova A.A."/>
            <person name="Viryasiv M.B."/>
            <person name="Chernyh N.A."/>
            <person name="Bonch-Osmolovskaya E.A."/>
            <person name="Slobodkin A.I."/>
        </authorList>
    </citation>
    <scope>NUCLEOTIDE SEQUENCE [LARGE SCALE GENOMIC DNA]</scope>
    <source>
        <strain evidence="10 11">S69</strain>
    </source>
</reference>
<keyword evidence="11" id="KW-1185">Reference proteome</keyword>
<dbReference type="InterPro" id="IPR001789">
    <property type="entry name" value="Sig_transdc_resp-reg_receiver"/>
</dbReference>
<evidence type="ECO:0000313" key="10">
    <source>
        <dbReference type="EMBL" id="OCC15594.1"/>
    </source>
</evidence>
<dbReference type="AlphaFoldDB" id="A0A1B9F6X8"/>
<keyword evidence="2" id="KW-0902">Two-component regulatory system</keyword>
<protein>
    <submittedName>
        <fullName evidence="10">Two component transcriptional regulator, winged helix family</fullName>
    </submittedName>
</protein>
<dbReference type="CDD" id="cd00383">
    <property type="entry name" value="trans_reg_C"/>
    <property type="match status" value="1"/>
</dbReference>
<dbReference type="Gene3D" id="1.10.10.10">
    <property type="entry name" value="Winged helix-like DNA-binding domain superfamily/Winged helix DNA-binding domain"/>
    <property type="match status" value="1"/>
</dbReference>
<dbReference type="RefSeq" id="WP_067616877.1">
    <property type="nucleotide sequence ID" value="NZ_MAGO01000004.1"/>
</dbReference>
<dbReference type="GO" id="GO:0000156">
    <property type="term" value="F:phosphorelay response regulator activity"/>
    <property type="evidence" value="ECO:0007669"/>
    <property type="project" value="TreeGrafter"/>
</dbReference>
<dbReference type="EMBL" id="MAGO01000004">
    <property type="protein sequence ID" value="OCC15594.1"/>
    <property type="molecule type" value="Genomic_DNA"/>
</dbReference>
<keyword evidence="4 7" id="KW-0238">DNA-binding</keyword>
<dbReference type="STRING" id="1156395.DBT_0945"/>
<feature type="modified residue" description="4-aspartylphosphate" evidence="6">
    <location>
        <position position="51"/>
    </location>
</feature>